<evidence type="ECO:0000313" key="4">
    <source>
        <dbReference type="Proteomes" id="UP000268229"/>
    </source>
</evidence>
<keyword evidence="2" id="KW-1133">Transmembrane helix</keyword>
<dbReference type="OrthoDB" id="10018422at2"/>
<dbReference type="EMBL" id="LR134516">
    <property type="protein sequence ID" value="VEJ21719.1"/>
    <property type="molecule type" value="Genomic_DNA"/>
</dbReference>
<dbReference type="Proteomes" id="UP000268229">
    <property type="component" value="Chromosome"/>
</dbReference>
<reference evidence="3 4" key="1">
    <citation type="submission" date="2018-12" db="EMBL/GenBank/DDBJ databases">
        <authorList>
            <consortium name="Pathogen Informatics"/>
        </authorList>
    </citation>
    <scope>NUCLEOTIDE SEQUENCE [LARGE SCALE GENOMIC DNA]</scope>
    <source>
        <strain evidence="3 4">NCTC12227</strain>
    </source>
</reference>
<sequence length="153" mass="15913">MPAKKGFNLKPKHLLMAVFVLTAVAVGSLIVGILQTMKKPAEASVSAPAPQVENTVEVWSPRGALSTIAAVSQQVVVAQASAPEEVAASEAQAASQNEDETGETNLTIAAASAAEAAANTETPVLPKSTEEQRSHNTQPKSKSKPKEVIDNLF</sequence>
<gene>
    <name evidence="3" type="ORF">NCTC12227_01474</name>
</gene>
<keyword evidence="2" id="KW-0472">Membrane</keyword>
<organism evidence="3 4">
    <name type="scientific">Neisseria animaloris</name>
    <dbReference type="NCBI Taxonomy" id="326522"/>
    <lineage>
        <taxon>Bacteria</taxon>
        <taxon>Pseudomonadati</taxon>
        <taxon>Pseudomonadota</taxon>
        <taxon>Betaproteobacteria</taxon>
        <taxon>Neisseriales</taxon>
        <taxon>Neisseriaceae</taxon>
        <taxon>Neisseria</taxon>
    </lineage>
</organism>
<dbReference type="STRING" id="326522.BWD08_09135"/>
<feature type="compositionally biased region" description="Basic and acidic residues" evidence="1">
    <location>
        <begin position="144"/>
        <end position="153"/>
    </location>
</feature>
<keyword evidence="2" id="KW-0812">Transmembrane</keyword>
<evidence type="ECO:0000256" key="2">
    <source>
        <dbReference type="SAM" id="Phobius"/>
    </source>
</evidence>
<evidence type="ECO:0000313" key="3">
    <source>
        <dbReference type="EMBL" id="VEJ21719.1"/>
    </source>
</evidence>
<feature type="compositionally biased region" description="Low complexity" evidence="1">
    <location>
        <begin position="82"/>
        <end position="96"/>
    </location>
</feature>
<protein>
    <submittedName>
        <fullName evidence="3">Periplasmic protein</fullName>
    </submittedName>
</protein>
<accession>A0A448UCU8</accession>
<dbReference type="KEGG" id="nani:NCTC12227_01474"/>
<feature type="region of interest" description="Disordered" evidence="1">
    <location>
        <begin position="82"/>
        <end position="153"/>
    </location>
</feature>
<keyword evidence="4" id="KW-1185">Reference proteome</keyword>
<dbReference type="RefSeq" id="WP_126304874.1">
    <property type="nucleotide sequence ID" value="NZ_LR134516.1"/>
</dbReference>
<evidence type="ECO:0000256" key="1">
    <source>
        <dbReference type="SAM" id="MobiDB-lite"/>
    </source>
</evidence>
<feature type="compositionally biased region" description="Low complexity" evidence="1">
    <location>
        <begin position="109"/>
        <end position="118"/>
    </location>
</feature>
<feature type="transmembrane region" description="Helical" evidence="2">
    <location>
        <begin position="14"/>
        <end position="34"/>
    </location>
</feature>
<name>A0A448UCU8_9NEIS</name>
<proteinExistence type="predicted"/>
<dbReference type="AlphaFoldDB" id="A0A448UCU8"/>